<evidence type="ECO:0000256" key="1">
    <source>
        <dbReference type="SAM" id="MobiDB-lite"/>
    </source>
</evidence>
<feature type="compositionally biased region" description="Basic and acidic residues" evidence="1">
    <location>
        <begin position="86"/>
        <end position="96"/>
    </location>
</feature>
<evidence type="ECO:0000313" key="3">
    <source>
        <dbReference type="EMBL" id="KAK7248904.1"/>
    </source>
</evidence>
<sequence>MLRDRLPVLLAACIAALCLATFIRFDASSPEQPEAAARPEPPPTAAAPPERRDAMPAFYDDGSGAPSSTAWSAAPPFDAVAASAKDGGRGHADKARTRARGARRRYGNATLRRAGLSEADLAALARLPDARLLRRFAYDRGYR</sequence>
<evidence type="ECO:0000313" key="4">
    <source>
        <dbReference type="Proteomes" id="UP001363151"/>
    </source>
</evidence>
<accession>A0ABR1G748</accession>
<comment type="caution">
    <text evidence="3">The sequence shown here is derived from an EMBL/GenBank/DDBJ whole genome shotgun (WGS) entry which is preliminary data.</text>
</comment>
<feature type="region of interest" description="Disordered" evidence="1">
    <location>
        <begin position="30"/>
        <end position="106"/>
    </location>
</feature>
<name>A0ABR1G748_AURAN</name>
<proteinExistence type="predicted"/>
<dbReference type="Proteomes" id="UP001363151">
    <property type="component" value="Unassembled WGS sequence"/>
</dbReference>
<gene>
    <name evidence="3" type="ORF">SO694_000422117</name>
</gene>
<feature type="compositionally biased region" description="Basic residues" evidence="1">
    <location>
        <begin position="97"/>
        <end position="106"/>
    </location>
</feature>
<feature type="compositionally biased region" description="Low complexity" evidence="1">
    <location>
        <begin position="63"/>
        <end position="84"/>
    </location>
</feature>
<evidence type="ECO:0000256" key="2">
    <source>
        <dbReference type="SAM" id="SignalP"/>
    </source>
</evidence>
<feature type="chain" id="PRO_5046576236" evidence="2">
    <location>
        <begin position="21"/>
        <end position="143"/>
    </location>
</feature>
<organism evidence="3 4">
    <name type="scientific">Aureococcus anophagefferens</name>
    <name type="common">Harmful bloom alga</name>
    <dbReference type="NCBI Taxonomy" id="44056"/>
    <lineage>
        <taxon>Eukaryota</taxon>
        <taxon>Sar</taxon>
        <taxon>Stramenopiles</taxon>
        <taxon>Ochrophyta</taxon>
        <taxon>Pelagophyceae</taxon>
        <taxon>Pelagomonadales</taxon>
        <taxon>Pelagomonadaceae</taxon>
        <taxon>Aureococcus</taxon>
    </lineage>
</organism>
<dbReference type="EMBL" id="JBBJCI010000085">
    <property type="protein sequence ID" value="KAK7248904.1"/>
    <property type="molecule type" value="Genomic_DNA"/>
</dbReference>
<keyword evidence="2" id="KW-0732">Signal</keyword>
<keyword evidence="4" id="KW-1185">Reference proteome</keyword>
<protein>
    <submittedName>
        <fullName evidence="3">Uncharacterized protein</fullName>
    </submittedName>
</protein>
<reference evidence="3 4" key="1">
    <citation type="submission" date="2024-03" db="EMBL/GenBank/DDBJ databases">
        <title>Aureococcus anophagefferens CCMP1851 and Kratosvirus quantuckense: Draft genome of a second virus-susceptible host strain in the model system.</title>
        <authorList>
            <person name="Chase E."/>
            <person name="Truchon A.R."/>
            <person name="Schepens W."/>
            <person name="Wilhelm S.W."/>
        </authorList>
    </citation>
    <scope>NUCLEOTIDE SEQUENCE [LARGE SCALE GENOMIC DNA]</scope>
    <source>
        <strain evidence="3 4">CCMP1851</strain>
    </source>
</reference>
<feature type="signal peptide" evidence="2">
    <location>
        <begin position="1"/>
        <end position="20"/>
    </location>
</feature>